<dbReference type="PROSITE" id="PS01314">
    <property type="entry name" value="UPF0047"/>
    <property type="match status" value="1"/>
</dbReference>
<protein>
    <submittedName>
        <fullName evidence="2">Uncharacterized protein</fullName>
    </submittedName>
</protein>
<dbReference type="PANTHER" id="PTHR30615:SF8">
    <property type="entry name" value="UPF0047 PROTEIN C4A8.02C"/>
    <property type="match status" value="1"/>
</dbReference>
<name>A0A397TET5_9GLOM</name>
<keyword evidence="3" id="KW-1185">Reference proteome</keyword>
<dbReference type="Gene3D" id="2.60.120.460">
    <property type="entry name" value="YjbQ-like"/>
    <property type="match status" value="1"/>
</dbReference>
<gene>
    <name evidence="2" type="ORF">C1645_796115</name>
</gene>
<dbReference type="SUPFAM" id="SSF111038">
    <property type="entry name" value="YjbQ-like"/>
    <property type="match status" value="1"/>
</dbReference>
<dbReference type="NCBIfam" id="TIGR00149">
    <property type="entry name" value="TIGR00149_YjbQ"/>
    <property type="match status" value="1"/>
</dbReference>
<dbReference type="EMBL" id="QKYT01000039">
    <property type="protein sequence ID" value="RIA96753.1"/>
    <property type="molecule type" value="Genomic_DNA"/>
</dbReference>
<organism evidence="2 3">
    <name type="scientific">Glomus cerebriforme</name>
    <dbReference type="NCBI Taxonomy" id="658196"/>
    <lineage>
        <taxon>Eukaryota</taxon>
        <taxon>Fungi</taxon>
        <taxon>Fungi incertae sedis</taxon>
        <taxon>Mucoromycota</taxon>
        <taxon>Glomeromycotina</taxon>
        <taxon>Glomeromycetes</taxon>
        <taxon>Glomerales</taxon>
        <taxon>Glomeraceae</taxon>
        <taxon>Glomus</taxon>
    </lineage>
</organism>
<sequence length="126" mass="14319">MGCKRQGVRFHLKSRSRGCNLITREIEKQVSEIEQYKIGMANIFRKSFSRALNKIVPENLPYVHTAEGPDDMPGHVKYALVGASLNIPITNGKFNLGTWQGIWLCEHRTYSFGRRVVVTLQGEKKA</sequence>
<evidence type="ECO:0000256" key="1">
    <source>
        <dbReference type="ARBA" id="ARBA00005534"/>
    </source>
</evidence>
<dbReference type="STRING" id="658196.A0A397TET5"/>
<proteinExistence type="inferred from homology"/>
<dbReference type="InterPro" id="IPR035917">
    <property type="entry name" value="YjbQ-like_sf"/>
</dbReference>
<dbReference type="AlphaFoldDB" id="A0A397TET5"/>
<accession>A0A397TET5</accession>
<dbReference type="Proteomes" id="UP000265703">
    <property type="component" value="Unassembled WGS sequence"/>
</dbReference>
<comment type="caution">
    <text evidence="2">The sequence shown here is derived from an EMBL/GenBank/DDBJ whole genome shotgun (WGS) entry which is preliminary data.</text>
</comment>
<comment type="similarity">
    <text evidence="1">Belongs to the UPF0047 family.</text>
</comment>
<evidence type="ECO:0000313" key="3">
    <source>
        <dbReference type="Proteomes" id="UP000265703"/>
    </source>
</evidence>
<dbReference type="PIRSF" id="PIRSF004681">
    <property type="entry name" value="UCP004681"/>
    <property type="match status" value="1"/>
</dbReference>
<dbReference type="Pfam" id="PF01894">
    <property type="entry name" value="YjbQ"/>
    <property type="match status" value="1"/>
</dbReference>
<dbReference type="OrthoDB" id="10255963at2759"/>
<dbReference type="InterPro" id="IPR001602">
    <property type="entry name" value="UPF0047_YjbQ-like"/>
</dbReference>
<dbReference type="PANTHER" id="PTHR30615">
    <property type="entry name" value="UNCHARACTERIZED PROTEIN YJBQ-RELATED"/>
    <property type="match status" value="1"/>
</dbReference>
<reference evidence="2 3" key="1">
    <citation type="submission" date="2018-06" db="EMBL/GenBank/DDBJ databases">
        <title>Comparative genomics reveals the genomic features of Rhizophagus irregularis, R. cerebriforme, R. diaphanum and Gigaspora rosea, and their symbiotic lifestyle signature.</title>
        <authorList>
            <person name="Morin E."/>
            <person name="San Clemente H."/>
            <person name="Chen E.C.H."/>
            <person name="De La Providencia I."/>
            <person name="Hainaut M."/>
            <person name="Kuo A."/>
            <person name="Kohler A."/>
            <person name="Murat C."/>
            <person name="Tang N."/>
            <person name="Roy S."/>
            <person name="Loubradou J."/>
            <person name="Henrissat B."/>
            <person name="Grigoriev I.V."/>
            <person name="Corradi N."/>
            <person name="Roux C."/>
            <person name="Martin F.M."/>
        </authorList>
    </citation>
    <scope>NUCLEOTIDE SEQUENCE [LARGE SCALE GENOMIC DNA]</scope>
    <source>
        <strain evidence="2 3">DAOM 227022</strain>
    </source>
</reference>
<evidence type="ECO:0000313" key="2">
    <source>
        <dbReference type="EMBL" id="RIA96753.1"/>
    </source>
</evidence>